<keyword evidence="2" id="KW-1185">Reference proteome</keyword>
<dbReference type="EMBL" id="BANR01000024">
    <property type="protein sequence ID" value="GAC50404.1"/>
    <property type="molecule type" value="Genomic_DNA"/>
</dbReference>
<dbReference type="AlphaFoldDB" id="L7KP56"/>
<sequence>MTSEVPRLSQLTEQARIVADRLRSQNRPLQSVGEKQEDQTVQRFGKFGRMETVTQKVSVPVSLPGWPFGVNRMKLRSSASHSVEEVLLTPTGALVTVLIDPDEPAEFRTISNRPLHALRVAQSAGGDPTWVPTGNSGDKVGEMAANHKAVITAGEAVHRMIDLLGRLG</sequence>
<dbReference type="Proteomes" id="UP000010988">
    <property type="component" value="Unassembled WGS sequence"/>
</dbReference>
<proteinExistence type="predicted"/>
<gene>
    <name evidence="1" type="ORF">GOACH_24_00250</name>
</gene>
<dbReference type="STRING" id="1220583.GOACH_24_00250"/>
<name>L7KP56_9ACTN</name>
<evidence type="ECO:0000313" key="2">
    <source>
        <dbReference type="Proteomes" id="UP000010988"/>
    </source>
</evidence>
<reference evidence="1 2" key="1">
    <citation type="submission" date="2012-12" db="EMBL/GenBank/DDBJ databases">
        <title>Whole genome shotgun sequence of Gordonia aichiensis NBRC 108223.</title>
        <authorList>
            <person name="Isaki-Nakamura S."/>
            <person name="Hosoyama A."/>
            <person name="Tsuchikane K."/>
            <person name="Ando Y."/>
            <person name="Baba S."/>
            <person name="Ohji S."/>
            <person name="Hamada M."/>
            <person name="Tamura T."/>
            <person name="Yamazoe A."/>
            <person name="Yamazaki S."/>
            <person name="Fujita N."/>
        </authorList>
    </citation>
    <scope>NUCLEOTIDE SEQUENCE [LARGE SCALE GENOMIC DNA]</scope>
    <source>
        <strain evidence="1 2">NBRC 108223</strain>
    </source>
</reference>
<protein>
    <submittedName>
        <fullName evidence="1">Uncharacterized protein</fullName>
    </submittedName>
</protein>
<dbReference type="RefSeq" id="WP_005178139.1">
    <property type="nucleotide sequence ID" value="NZ_BANR01000024.1"/>
</dbReference>
<organism evidence="1 2">
    <name type="scientific">Gordonia aichiensis NBRC 108223</name>
    <dbReference type="NCBI Taxonomy" id="1220583"/>
    <lineage>
        <taxon>Bacteria</taxon>
        <taxon>Bacillati</taxon>
        <taxon>Actinomycetota</taxon>
        <taxon>Actinomycetes</taxon>
        <taxon>Mycobacteriales</taxon>
        <taxon>Gordoniaceae</taxon>
        <taxon>Gordonia</taxon>
    </lineage>
</organism>
<evidence type="ECO:0000313" key="1">
    <source>
        <dbReference type="EMBL" id="GAC50404.1"/>
    </source>
</evidence>
<accession>L7KP56</accession>
<comment type="caution">
    <text evidence="1">The sequence shown here is derived from an EMBL/GenBank/DDBJ whole genome shotgun (WGS) entry which is preliminary data.</text>
</comment>